<reference evidence="1 2" key="1">
    <citation type="journal article" date="2021" name="Commun. Biol.">
        <title>The genome of Shorea leprosula (Dipterocarpaceae) highlights the ecological relevance of drought in aseasonal tropical rainforests.</title>
        <authorList>
            <person name="Ng K.K.S."/>
            <person name="Kobayashi M.J."/>
            <person name="Fawcett J.A."/>
            <person name="Hatakeyama M."/>
            <person name="Paape T."/>
            <person name="Ng C.H."/>
            <person name="Ang C.C."/>
            <person name="Tnah L.H."/>
            <person name="Lee C.T."/>
            <person name="Nishiyama T."/>
            <person name="Sese J."/>
            <person name="O'Brien M.J."/>
            <person name="Copetti D."/>
            <person name="Mohd Noor M.I."/>
            <person name="Ong R.C."/>
            <person name="Putra M."/>
            <person name="Sireger I.Z."/>
            <person name="Indrioko S."/>
            <person name="Kosugi Y."/>
            <person name="Izuno A."/>
            <person name="Isagi Y."/>
            <person name="Lee S.L."/>
            <person name="Shimizu K.K."/>
        </authorList>
    </citation>
    <scope>NUCLEOTIDE SEQUENCE [LARGE SCALE GENOMIC DNA]</scope>
    <source>
        <strain evidence="1">214</strain>
    </source>
</reference>
<dbReference type="EMBL" id="BPVZ01000015">
    <property type="protein sequence ID" value="GKU99923.1"/>
    <property type="molecule type" value="Genomic_DNA"/>
</dbReference>
<sequence>MLDFGIRAFGCFDDGFIRKLGNGSNTRFWKDAWMGSSPLMFSFPCLFCLTLSKDTLVVELKLDVRVDKFIWKHCSIGYSSKQAYKFLDDFPPALMRNVAR</sequence>
<name>A0AAV5IJ78_9ROSI</name>
<organism evidence="1 2">
    <name type="scientific">Rubroshorea leprosula</name>
    <dbReference type="NCBI Taxonomy" id="152421"/>
    <lineage>
        <taxon>Eukaryota</taxon>
        <taxon>Viridiplantae</taxon>
        <taxon>Streptophyta</taxon>
        <taxon>Embryophyta</taxon>
        <taxon>Tracheophyta</taxon>
        <taxon>Spermatophyta</taxon>
        <taxon>Magnoliopsida</taxon>
        <taxon>eudicotyledons</taxon>
        <taxon>Gunneridae</taxon>
        <taxon>Pentapetalae</taxon>
        <taxon>rosids</taxon>
        <taxon>malvids</taxon>
        <taxon>Malvales</taxon>
        <taxon>Dipterocarpaceae</taxon>
        <taxon>Rubroshorea</taxon>
    </lineage>
</organism>
<gene>
    <name evidence="1" type="ORF">SLEP1_g12700</name>
</gene>
<evidence type="ECO:0000313" key="2">
    <source>
        <dbReference type="Proteomes" id="UP001054252"/>
    </source>
</evidence>
<evidence type="ECO:0008006" key="3">
    <source>
        <dbReference type="Google" id="ProtNLM"/>
    </source>
</evidence>
<dbReference type="PANTHER" id="PTHR36617:SF16">
    <property type="entry name" value="OS04G0516500 PROTEIN"/>
    <property type="match status" value="1"/>
</dbReference>
<evidence type="ECO:0000313" key="1">
    <source>
        <dbReference type="EMBL" id="GKU99923.1"/>
    </source>
</evidence>
<dbReference type="Proteomes" id="UP001054252">
    <property type="component" value="Unassembled WGS sequence"/>
</dbReference>
<accession>A0AAV5IJ78</accession>
<dbReference type="PANTHER" id="PTHR36617">
    <property type="entry name" value="PROTEIN, PUTATIVE-RELATED"/>
    <property type="match status" value="1"/>
</dbReference>
<protein>
    <recommendedName>
        <fullName evidence="3">RNA-directed DNA polymerase, eukaryota, reverse transcriptase zinc-binding domain protein</fullName>
    </recommendedName>
</protein>
<comment type="caution">
    <text evidence="1">The sequence shown here is derived from an EMBL/GenBank/DDBJ whole genome shotgun (WGS) entry which is preliminary data.</text>
</comment>
<proteinExistence type="predicted"/>
<dbReference type="AlphaFoldDB" id="A0AAV5IJ78"/>
<keyword evidence="2" id="KW-1185">Reference proteome</keyword>